<accession>A0A224A275</accession>
<evidence type="ECO:0000256" key="7">
    <source>
        <dbReference type="ARBA" id="ARBA00023027"/>
    </source>
</evidence>
<keyword evidence="8 10" id="KW-0472">Membrane</keyword>
<evidence type="ECO:0000256" key="3">
    <source>
        <dbReference type="ARBA" id="ARBA00016612"/>
    </source>
</evidence>
<dbReference type="Gene3D" id="1.10.287.3510">
    <property type="match status" value="1"/>
</dbReference>
<feature type="transmembrane region" description="Helical" evidence="10">
    <location>
        <begin position="6"/>
        <end position="23"/>
    </location>
</feature>
<evidence type="ECO:0000256" key="2">
    <source>
        <dbReference type="ARBA" id="ARBA00010519"/>
    </source>
</evidence>
<evidence type="ECO:0000256" key="4">
    <source>
        <dbReference type="ARBA" id="ARBA00022692"/>
    </source>
</evidence>
<evidence type="ECO:0000256" key="8">
    <source>
        <dbReference type="ARBA" id="ARBA00023136"/>
    </source>
</evidence>
<dbReference type="GO" id="GO:0016020">
    <property type="term" value="C:membrane"/>
    <property type="evidence" value="ECO:0007669"/>
    <property type="project" value="UniProtKB-SubCell"/>
</dbReference>
<evidence type="ECO:0000256" key="5">
    <source>
        <dbReference type="ARBA" id="ARBA00022967"/>
    </source>
</evidence>
<dbReference type="InterPro" id="IPR039428">
    <property type="entry name" value="NUOK/Mnh_C1-like"/>
</dbReference>
<comment type="similarity">
    <text evidence="2">Belongs to the complex I subunit 4L family.</text>
</comment>
<keyword evidence="11" id="KW-0496">Mitochondrion</keyword>
<comment type="subcellular location">
    <subcellularLocation>
        <location evidence="1">Membrane</location>
        <topology evidence="1">Multi-pass membrane protein</topology>
    </subcellularLocation>
</comment>
<evidence type="ECO:0000256" key="6">
    <source>
        <dbReference type="ARBA" id="ARBA00022989"/>
    </source>
</evidence>
<proteinExistence type="inferred from homology"/>
<sequence length="95" mass="10715">MLNFMKISLLLLIITYMYLFTIRTHYLSSLLSLESMVLILLIFTIGLTTYLNESLSMFLFILTLSVCEAAIGLTLLVSFVKLKGNDLISSINSIK</sequence>
<keyword evidence="5" id="KW-1278">Translocase</keyword>
<evidence type="ECO:0000256" key="10">
    <source>
        <dbReference type="SAM" id="Phobius"/>
    </source>
</evidence>
<keyword evidence="7" id="KW-0520">NAD</keyword>
<dbReference type="EMBL" id="LC172117">
    <property type="protein sequence ID" value="BBA10727.1"/>
    <property type="molecule type" value="Genomic_DNA"/>
</dbReference>
<feature type="transmembrane region" description="Helical" evidence="10">
    <location>
        <begin position="57"/>
        <end position="80"/>
    </location>
</feature>
<geneLocation type="mitochondrion" evidence="11"/>
<name>A0A224A275_9EUPU</name>
<protein>
    <recommendedName>
        <fullName evidence="3">NADH-ubiquinone oxidoreductase chain 4L</fullName>
    </recommendedName>
    <alternativeName>
        <fullName evidence="9">NADH dehydrogenase subunit 4L</fullName>
    </alternativeName>
</protein>
<feature type="transmembrane region" description="Helical" evidence="10">
    <location>
        <begin position="30"/>
        <end position="51"/>
    </location>
</feature>
<keyword evidence="4 10" id="KW-0812">Transmembrane</keyword>
<keyword evidence="6 10" id="KW-1133">Transmembrane helix</keyword>
<evidence type="ECO:0000313" key="11">
    <source>
        <dbReference type="EMBL" id="BBA10727.1"/>
    </source>
</evidence>
<organism evidence="11">
    <name type="scientific">Zaptyx thaumatopoma</name>
    <dbReference type="NCBI Taxonomy" id="1885792"/>
    <lineage>
        <taxon>Eukaryota</taxon>
        <taxon>Metazoa</taxon>
        <taxon>Spiralia</taxon>
        <taxon>Lophotrochozoa</taxon>
        <taxon>Mollusca</taxon>
        <taxon>Gastropoda</taxon>
        <taxon>Heterobranchia</taxon>
        <taxon>Euthyneura</taxon>
        <taxon>Panpulmonata</taxon>
        <taxon>Eupulmonata</taxon>
        <taxon>Stylommatophora</taxon>
        <taxon>Helicina</taxon>
        <taxon>Clausilioidea</taxon>
        <taxon>Clausiliidae</taxon>
        <taxon>Phaedusinae</taxon>
        <taxon>Zaptyx</taxon>
    </lineage>
</organism>
<dbReference type="AlphaFoldDB" id="A0A224A275"/>
<gene>
    <name evidence="11" type="primary">ND4L</name>
</gene>
<evidence type="ECO:0000256" key="1">
    <source>
        <dbReference type="ARBA" id="ARBA00004141"/>
    </source>
</evidence>
<dbReference type="Pfam" id="PF00420">
    <property type="entry name" value="Oxidored_q2"/>
    <property type="match status" value="1"/>
</dbReference>
<evidence type="ECO:0000256" key="9">
    <source>
        <dbReference type="ARBA" id="ARBA00031586"/>
    </source>
</evidence>
<reference evidence="11" key="1">
    <citation type="journal article" date="2017" name="Zool. J. Linn. Soc.">
        <title>Molecular phylogeny, frequent parallel evolution and new system of Japanese clausiliid land snails (Gastropoda: Stylommatophora).</title>
        <authorList>
            <person name="Motochin R."/>
            <person name="Wang M."/>
            <person name="Ueshima R."/>
        </authorList>
    </citation>
    <scope>NUCLEOTIDE SEQUENCE</scope>
    <source>
        <strain evidence="11">D613</strain>
        <tissue evidence="11">Muscle</tissue>
    </source>
</reference>